<sequence length="202" mass="20953">MASYDNAYSRFIALAKIVLPLAALGILSTLFLISRGPGNGDELPYSRVEVEELVREQRIGAPNYAGVTRDGTAIALRADAARPDTGSPGGATAEAMRARLDMPDGSHADISAAHGMLDPAAEIAVLDGGARIETSTGYLVQAESLTSALAETAVTAQGPVTAEGPPGRIEAATMRLSADPANQGRYVLVFNGGVKLVYDPEE</sequence>
<keyword evidence="1" id="KW-0812">Transmembrane</keyword>
<keyword evidence="3" id="KW-1185">Reference proteome</keyword>
<dbReference type="OrthoDB" id="7871110at2"/>
<accession>A0A4R2K966</accession>
<feature type="transmembrane region" description="Helical" evidence="1">
    <location>
        <begin position="12"/>
        <end position="33"/>
    </location>
</feature>
<dbReference type="AlphaFoldDB" id="A0A4R2K966"/>
<organism evidence="2 3">
    <name type="scientific">Rhodovulum euryhalinum</name>
    <dbReference type="NCBI Taxonomy" id="35805"/>
    <lineage>
        <taxon>Bacteria</taxon>
        <taxon>Pseudomonadati</taxon>
        <taxon>Pseudomonadota</taxon>
        <taxon>Alphaproteobacteria</taxon>
        <taxon>Rhodobacterales</taxon>
        <taxon>Paracoccaceae</taxon>
        <taxon>Rhodovulum</taxon>
    </lineage>
</organism>
<dbReference type="EMBL" id="SLWW01000012">
    <property type="protein sequence ID" value="TCO69933.1"/>
    <property type="molecule type" value="Genomic_DNA"/>
</dbReference>
<gene>
    <name evidence="2" type="ORF">EV655_11261</name>
</gene>
<dbReference type="Proteomes" id="UP000295142">
    <property type="component" value="Unassembled WGS sequence"/>
</dbReference>
<keyword evidence="1" id="KW-0472">Membrane</keyword>
<keyword evidence="1" id="KW-1133">Transmembrane helix</keyword>
<protein>
    <submittedName>
        <fullName evidence="2">Lipopolysaccharide export system protein LptC</fullName>
    </submittedName>
</protein>
<dbReference type="RefSeq" id="WP_132545977.1">
    <property type="nucleotide sequence ID" value="NZ_SLWW01000012.1"/>
</dbReference>
<evidence type="ECO:0000313" key="3">
    <source>
        <dbReference type="Proteomes" id="UP000295142"/>
    </source>
</evidence>
<evidence type="ECO:0000256" key="1">
    <source>
        <dbReference type="SAM" id="Phobius"/>
    </source>
</evidence>
<proteinExistence type="predicted"/>
<evidence type="ECO:0000313" key="2">
    <source>
        <dbReference type="EMBL" id="TCO69933.1"/>
    </source>
</evidence>
<name>A0A4R2K966_9RHOB</name>
<comment type="caution">
    <text evidence="2">The sequence shown here is derived from an EMBL/GenBank/DDBJ whole genome shotgun (WGS) entry which is preliminary data.</text>
</comment>
<reference evidence="2 3" key="1">
    <citation type="submission" date="2019-03" db="EMBL/GenBank/DDBJ databases">
        <title>Genomic Encyclopedia of Type Strains, Phase IV (KMG-IV): sequencing the most valuable type-strain genomes for metagenomic binning, comparative biology and taxonomic classification.</title>
        <authorList>
            <person name="Goeker M."/>
        </authorList>
    </citation>
    <scope>NUCLEOTIDE SEQUENCE [LARGE SCALE GENOMIC DNA]</scope>
    <source>
        <strain evidence="2 3">DSM 4868</strain>
    </source>
</reference>